<comment type="similarity">
    <text evidence="2">Belongs to the class-II aminoacyl-tRNA synthetase family. Type-1 seryl-tRNA synthetase subfamily.</text>
</comment>
<name>A0A497JGC8_9ARCH</name>
<comment type="catalytic activity">
    <reaction evidence="6">
        <text>tRNA(Sec) + L-serine + ATP = L-seryl-tRNA(Sec) + AMP + diphosphate + H(+)</text>
        <dbReference type="Rhea" id="RHEA:42580"/>
        <dbReference type="Rhea" id="RHEA-COMP:9742"/>
        <dbReference type="Rhea" id="RHEA-COMP:10128"/>
        <dbReference type="ChEBI" id="CHEBI:15378"/>
        <dbReference type="ChEBI" id="CHEBI:30616"/>
        <dbReference type="ChEBI" id="CHEBI:33019"/>
        <dbReference type="ChEBI" id="CHEBI:33384"/>
        <dbReference type="ChEBI" id="CHEBI:78442"/>
        <dbReference type="ChEBI" id="CHEBI:78533"/>
        <dbReference type="ChEBI" id="CHEBI:456215"/>
        <dbReference type="EC" id="6.1.1.11"/>
    </reaction>
</comment>
<dbReference type="GO" id="GO:0004828">
    <property type="term" value="F:serine-tRNA ligase activity"/>
    <property type="evidence" value="ECO:0007669"/>
    <property type="project" value="UniProtKB-EC"/>
</dbReference>
<dbReference type="PANTHER" id="PTHR43697:SF1">
    <property type="entry name" value="SERINE--TRNA LIGASE"/>
    <property type="match status" value="1"/>
</dbReference>
<evidence type="ECO:0000256" key="2">
    <source>
        <dbReference type="ARBA" id="ARBA00010728"/>
    </source>
</evidence>
<accession>A0A497JGC8</accession>
<dbReference type="EMBL" id="QMWO01000030">
    <property type="protein sequence ID" value="RLG69993.1"/>
    <property type="molecule type" value="Genomic_DNA"/>
</dbReference>
<keyword evidence="4" id="KW-0648">Protein biosynthesis</keyword>
<keyword evidence="8" id="KW-0436">Ligase</keyword>
<sequence>EKDYVHTLNSTAIATPRTIRVILETYQRKDLRIEVPKVLRPYMNGISCIPSKE</sequence>
<comment type="catalytic activity">
    <reaction evidence="7">
        <text>tRNA(Ser) + L-serine + ATP = L-seryl-tRNA(Ser) + AMP + diphosphate + H(+)</text>
        <dbReference type="Rhea" id="RHEA:12292"/>
        <dbReference type="Rhea" id="RHEA-COMP:9669"/>
        <dbReference type="Rhea" id="RHEA-COMP:9703"/>
        <dbReference type="ChEBI" id="CHEBI:15378"/>
        <dbReference type="ChEBI" id="CHEBI:30616"/>
        <dbReference type="ChEBI" id="CHEBI:33019"/>
        <dbReference type="ChEBI" id="CHEBI:33384"/>
        <dbReference type="ChEBI" id="CHEBI:78442"/>
        <dbReference type="ChEBI" id="CHEBI:78533"/>
        <dbReference type="ChEBI" id="CHEBI:456215"/>
        <dbReference type="EC" id="6.1.1.11"/>
    </reaction>
</comment>
<gene>
    <name evidence="8" type="ORF">DRO07_01230</name>
</gene>
<evidence type="ECO:0000256" key="6">
    <source>
        <dbReference type="ARBA" id="ARBA00047929"/>
    </source>
</evidence>
<feature type="non-terminal residue" evidence="8">
    <location>
        <position position="1"/>
    </location>
</feature>
<dbReference type="Proteomes" id="UP000277633">
    <property type="component" value="Unassembled WGS sequence"/>
</dbReference>
<dbReference type="Gene3D" id="3.30.930.10">
    <property type="entry name" value="Bira Bifunctional Protein, Domain 2"/>
    <property type="match status" value="1"/>
</dbReference>
<evidence type="ECO:0000313" key="9">
    <source>
        <dbReference type="Proteomes" id="UP000277633"/>
    </source>
</evidence>
<dbReference type="PANTHER" id="PTHR43697">
    <property type="entry name" value="SERYL-TRNA SYNTHETASE"/>
    <property type="match status" value="1"/>
</dbReference>
<keyword evidence="3" id="KW-0963">Cytoplasm</keyword>
<reference evidence="8 9" key="1">
    <citation type="submission" date="2018-06" db="EMBL/GenBank/DDBJ databases">
        <title>Extensive metabolic versatility and redundancy in microbially diverse, dynamic hydrothermal sediments.</title>
        <authorList>
            <person name="Dombrowski N."/>
            <person name="Teske A."/>
            <person name="Baker B.J."/>
        </authorList>
    </citation>
    <scope>NUCLEOTIDE SEQUENCE [LARGE SCALE GENOMIC DNA]</scope>
    <source>
        <strain evidence="8">B9_G13</strain>
    </source>
</reference>
<proteinExistence type="inferred from homology"/>
<evidence type="ECO:0000256" key="5">
    <source>
        <dbReference type="ARBA" id="ARBA00033352"/>
    </source>
</evidence>
<protein>
    <recommendedName>
        <fullName evidence="5">Seryl-tRNA(Ser/Sec) synthetase</fullName>
    </recommendedName>
</protein>
<dbReference type="InterPro" id="IPR045864">
    <property type="entry name" value="aa-tRNA-synth_II/BPL/LPL"/>
</dbReference>
<organism evidence="8 9">
    <name type="scientific">Candidatus Iainarchaeum sp</name>
    <dbReference type="NCBI Taxonomy" id="3101447"/>
    <lineage>
        <taxon>Archaea</taxon>
        <taxon>Candidatus Iainarchaeota</taxon>
        <taxon>Candidatus Iainarchaeia</taxon>
        <taxon>Candidatus Iainarchaeales</taxon>
        <taxon>Candidatus Iainarchaeaceae</taxon>
        <taxon>Candidatus Iainarchaeum</taxon>
    </lineage>
</organism>
<evidence type="ECO:0000313" key="8">
    <source>
        <dbReference type="EMBL" id="RLG69993.1"/>
    </source>
</evidence>
<comment type="pathway">
    <text evidence="1">Aminoacyl-tRNA biosynthesis; selenocysteinyl-tRNA(Sec) biosynthesis; L-seryl-tRNA(Sec) from L-serine and tRNA(Sec): step 1/1.</text>
</comment>
<evidence type="ECO:0000256" key="3">
    <source>
        <dbReference type="ARBA" id="ARBA00022490"/>
    </source>
</evidence>
<dbReference type="AlphaFoldDB" id="A0A497JGC8"/>
<evidence type="ECO:0000256" key="1">
    <source>
        <dbReference type="ARBA" id="ARBA00005045"/>
    </source>
</evidence>
<evidence type="ECO:0000256" key="4">
    <source>
        <dbReference type="ARBA" id="ARBA00022917"/>
    </source>
</evidence>
<dbReference type="SUPFAM" id="SSF55681">
    <property type="entry name" value="Class II aaRS and biotin synthetases"/>
    <property type="match status" value="1"/>
</dbReference>
<comment type="caution">
    <text evidence="8">The sequence shown here is derived from an EMBL/GenBank/DDBJ whole genome shotgun (WGS) entry which is preliminary data.</text>
</comment>
<evidence type="ECO:0000256" key="7">
    <source>
        <dbReference type="ARBA" id="ARBA00048823"/>
    </source>
</evidence>
<dbReference type="GO" id="GO:0006412">
    <property type="term" value="P:translation"/>
    <property type="evidence" value="ECO:0007669"/>
    <property type="project" value="UniProtKB-KW"/>
</dbReference>